<keyword evidence="3" id="KW-0862">Zinc</keyword>
<feature type="domain" description="GRF-type" evidence="5">
    <location>
        <begin position="12"/>
        <end position="54"/>
    </location>
</feature>
<evidence type="ECO:0000256" key="2">
    <source>
        <dbReference type="ARBA" id="ARBA00022771"/>
    </source>
</evidence>
<evidence type="ECO:0000313" key="6">
    <source>
        <dbReference type="Araport" id="AT2G07505"/>
    </source>
</evidence>
<evidence type="ECO:0000256" key="1">
    <source>
        <dbReference type="ARBA" id="ARBA00022723"/>
    </source>
</evidence>
<dbReference type="InterPro" id="IPR010666">
    <property type="entry name" value="Znf_GRF"/>
</dbReference>
<name>A0A654ETX4_ARATH</name>
<accession>A0A654ETX4</accession>
<evidence type="ECO:0000313" key="8">
    <source>
        <dbReference type="Proteomes" id="UP000426265"/>
    </source>
</evidence>
<dbReference type="EMBL" id="CACRSJ010000105">
    <property type="protein sequence ID" value="VYS52200.1"/>
    <property type="molecule type" value="Genomic_DNA"/>
</dbReference>
<evidence type="ECO:0000256" key="4">
    <source>
        <dbReference type="PROSITE-ProRule" id="PRU01343"/>
    </source>
</evidence>
<evidence type="ECO:0000259" key="5">
    <source>
        <dbReference type="PROSITE" id="PS51999"/>
    </source>
</evidence>
<dbReference type="AlphaFoldDB" id="A0A654ETX4"/>
<dbReference type="Araport" id="AT2G07505"/>
<evidence type="ECO:0000256" key="3">
    <source>
        <dbReference type="ARBA" id="ARBA00022833"/>
    </source>
</evidence>
<dbReference type="OMA" id="QECKMEL"/>
<keyword evidence="2 4" id="KW-0863">Zinc-finger</keyword>
<dbReference type="ExpressionAtlas" id="A0A654ETX4">
    <property type="expression patterns" value="baseline and differential"/>
</dbReference>
<sequence length="143" mass="16164">MGDRGRGIPSRCRCGEDVVLRTSKTVKNPRRLFYACRCGEENGSGHLFRLTDEVMVEEMEDILPKIDELEGASLTLQKGLQALEFEMETLAMETRTCEAVVCGYEKELLGLEKEIQGCKIELRGLKKILVCKVLMTLVYVFVL</sequence>
<keyword evidence="1" id="KW-0479">Metal-binding</keyword>
<protein>
    <recommendedName>
        <fullName evidence="5">GRF-type domain-containing protein</fullName>
    </recommendedName>
</protein>
<gene>
    <name evidence="6" type="ordered locus">At2g07505</name>
    <name evidence="7" type="ORF">AN1_LOCUS7662</name>
</gene>
<dbReference type="Proteomes" id="UP000426265">
    <property type="component" value="Unassembled WGS sequence"/>
</dbReference>
<dbReference type="GeneID" id="815323"/>
<dbReference type="SMR" id="A0A654ETX4"/>
<reference evidence="7 8" key="1">
    <citation type="submission" date="2019-11" db="EMBL/GenBank/DDBJ databases">
        <authorList>
            <person name="Jiao W.-B."/>
            <person name="Schneeberger K."/>
        </authorList>
    </citation>
    <scope>NUCLEOTIDE SEQUENCE [LARGE SCALE GENOMIC DNA]</scope>
    <source>
        <strain evidence="8">cv. An-1</strain>
    </source>
</reference>
<dbReference type="PROSITE" id="PS51999">
    <property type="entry name" value="ZF_GRF"/>
    <property type="match status" value="1"/>
</dbReference>
<proteinExistence type="predicted"/>
<evidence type="ECO:0000313" key="7">
    <source>
        <dbReference type="EMBL" id="VYS52200.1"/>
    </source>
</evidence>
<organism evidence="7 8">
    <name type="scientific">Arabidopsis thaliana</name>
    <name type="common">Mouse-ear cress</name>
    <dbReference type="NCBI Taxonomy" id="3702"/>
    <lineage>
        <taxon>Eukaryota</taxon>
        <taxon>Viridiplantae</taxon>
        <taxon>Streptophyta</taxon>
        <taxon>Embryophyta</taxon>
        <taxon>Tracheophyta</taxon>
        <taxon>Spermatophyta</taxon>
        <taxon>Magnoliopsida</taxon>
        <taxon>eudicotyledons</taxon>
        <taxon>Gunneridae</taxon>
        <taxon>Pentapetalae</taxon>
        <taxon>rosids</taxon>
        <taxon>malvids</taxon>
        <taxon>Brassicales</taxon>
        <taxon>Brassicaceae</taxon>
        <taxon>Camelineae</taxon>
        <taxon>Arabidopsis</taxon>
    </lineage>
</organism>
<dbReference type="KEGG" id="ath:AT2G07505"/>
<dbReference type="PANTHER" id="PTHR33248">
    <property type="entry name" value="ZINC ION-BINDING PROTEIN"/>
    <property type="match status" value="1"/>
</dbReference>
<dbReference type="GO" id="GO:0008270">
    <property type="term" value="F:zinc ion binding"/>
    <property type="evidence" value="ECO:0007669"/>
    <property type="project" value="UniProtKB-KW"/>
</dbReference>